<evidence type="ECO:0000256" key="2">
    <source>
        <dbReference type="ARBA" id="ARBA00022692"/>
    </source>
</evidence>
<sequence length="867" mass="93320">MGEGVAYRGRRLLMAIKTEIKQAGGVGGGGGSKAGGKGGLGGASARGGHGQKGGLPVGWDSVVDARGDRCSTDSADEARATSATAQRARTATRELEGAQNRRLLGRCTAVAKEKLRASANQWCRSQSSRPAHAAASTRGLYITCRSWSGSRACTSGLATRITGSECLSPTSWTRLCSEFVRRRFDVWRDVVPFGNRGGAGAGFARRSAARGPAACTTPSGASPPAPSRRPRRLSARRLPRNSRRSAHARLDQRRELAVRAGAGEGAASNPALWRAASAGHCAKAATNSSGGSASSLRGPPARLSRTGKAIRELAEEPAGTALARRFRVAAGARTAGGGGGGAAAAADGSSSSAGVCQTAGQTGVAGCRRAPKPAATAVGVITLFLRKPGRKGAGQSGWTLQEAARRASGRLCPLATWGSDEATAAAASELVYGERTVLEFRAYVFMARNLIGSDESGLSDAFARVVIGDQVVSTHVIPESLSPVWDRTLSVTPLIIYLNEVDVLNHPPVVLWSKFSMTIQLASRNSPRRCFCRPQDDYRPPQSWTGVEVLQGPAQCRRAASLFRAGATRRQRRTPDFVESLEQIRVGQRRISREAAAAAGDHSDATVQSHRICRCRRRCGPQLAPYRIEVLFWGKFEFGGRRVWSETIESCRLKPNFPRNLKCLDLMLLCEPRWYWPPLMFQCEDSRQFGRHSTRWQSRGTSVLKYIRKDKSEKARQVRHCVVCWPLTNNIGNKEALEKSQLTAAKTGEDSNCRPPPPQEWTILRSFTEPNRAQQSGRSRLLCLRPSAAEAREPDPRLGSRVEARTPGRSPPKNGQGTIPGTGWRMAADGSEAATEKVADRSREDPARKWTGGRASNAAIDNSWMTK</sequence>
<dbReference type="SUPFAM" id="SSF49562">
    <property type="entry name" value="C2 domain (Calcium/lipid-binding domain, CaLB)"/>
    <property type="match status" value="1"/>
</dbReference>
<evidence type="ECO:0000256" key="6">
    <source>
        <dbReference type="SAM" id="MobiDB-lite"/>
    </source>
</evidence>
<dbReference type="GO" id="GO:0007009">
    <property type="term" value="P:plasma membrane organization"/>
    <property type="evidence" value="ECO:0007669"/>
    <property type="project" value="TreeGrafter"/>
</dbReference>
<feature type="compositionally biased region" description="Basic residues" evidence="6">
    <location>
        <begin position="228"/>
        <end position="247"/>
    </location>
</feature>
<comment type="subcellular location">
    <subcellularLocation>
        <location evidence="1">Membrane</location>
        <topology evidence="1">Single-pass membrane protein</topology>
    </subcellularLocation>
</comment>
<keyword evidence="3" id="KW-0677">Repeat</keyword>
<keyword evidence="4" id="KW-1133">Transmembrane helix</keyword>
<keyword evidence="5" id="KW-0472">Membrane</keyword>
<feature type="compositionally biased region" description="Basic and acidic residues" evidence="6">
    <location>
        <begin position="834"/>
        <end position="848"/>
    </location>
</feature>
<keyword evidence="2" id="KW-0812">Transmembrane</keyword>
<dbReference type="InterPro" id="IPR000008">
    <property type="entry name" value="C2_dom"/>
</dbReference>
<feature type="compositionally biased region" description="Low complexity" evidence="6">
    <location>
        <begin position="283"/>
        <end position="301"/>
    </location>
</feature>
<organism evidence="8 9">
    <name type="scientific">Macrostomum lignano</name>
    <dbReference type="NCBI Taxonomy" id="282301"/>
    <lineage>
        <taxon>Eukaryota</taxon>
        <taxon>Metazoa</taxon>
        <taxon>Spiralia</taxon>
        <taxon>Lophotrochozoa</taxon>
        <taxon>Platyhelminthes</taxon>
        <taxon>Rhabditophora</taxon>
        <taxon>Macrostomorpha</taxon>
        <taxon>Macrostomida</taxon>
        <taxon>Macrostomidae</taxon>
        <taxon>Macrostomum</taxon>
    </lineage>
</organism>
<reference evidence="9" key="1">
    <citation type="submission" date="2016-11" db="UniProtKB">
        <authorList>
            <consortium name="WormBaseParasite"/>
        </authorList>
    </citation>
    <scope>IDENTIFICATION</scope>
</reference>
<keyword evidence="8" id="KW-1185">Reference proteome</keyword>
<feature type="compositionally biased region" description="Low complexity" evidence="6">
    <location>
        <begin position="202"/>
        <end position="220"/>
    </location>
</feature>
<evidence type="ECO:0000256" key="4">
    <source>
        <dbReference type="ARBA" id="ARBA00022989"/>
    </source>
</evidence>
<evidence type="ECO:0000313" key="8">
    <source>
        <dbReference type="Proteomes" id="UP000095280"/>
    </source>
</evidence>
<dbReference type="InterPro" id="IPR035892">
    <property type="entry name" value="C2_domain_sf"/>
</dbReference>
<dbReference type="WBParaSite" id="maker-unitig_22187-snap-gene-0.2-mRNA-1">
    <property type="protein sequence ID" value="maker-unitig_22187-snap-gene-0.2-mRNA-1"/>
    <property type="gene ID" value="maker-unitig_22187-snap-gene-0.2"/>
</dbReference>
<feature type="compositionally biased region" description="Basic and acidic residues" evidence="6">
    <location>
        <begin position="790"/>
        <end position="806"/>
    </location>
</feature>
<protein>
    <submittedName>
        <fullName evidence="9">C2 domain-containing protein</fullName>
    </submittedName>
</protein>
<feature type="compositionally biased region" description="Low complexity" evidence="6">
    <location>
        <begin position="80"/>
        <end position="89"/>
    </location>
</feature>
<dbReference type="PANTHER" id="PTHR12546:SF60">
    <property type="entry name" value="MISFIRE, ISOFORM F"/>
    <property type="match status" value="1"/>
</dbReference>
<proteinExistence type="predicted"/>
<feature type="compositionally biased region" description="Gly residues" evidence="6">
    <location>
        <begin position="24"/>
        <end position="56"/>
    </location>
</feature>
<feature type="region of interest" description="Disordered" evidence="6">
    <location>
        <begin position="24"/>
        <end position="94"/>
    </location>
</feature>
<dbReference type="Gene3D" id="2.60.40.150">
    <property type="entry name" value="C2 domain"/>
    <property type="match status" value="1"/>
</dbReference>
<dbReference type="Proteomes" id="UP000095280">
    <property type="component" value="Unplaced"/>
</dbReference>
<feature type="region of interest" description="Disordered" evidence="6">
    <location>
        <begin position="283"/>
        <end position="304"/>
    </location>
</feature>
<feature type="domain" description="C2" evidence="7">
    <location>
        <begin position="441"/>
        <end position="491"/>
    </location>
</feature>
<evidence type="ECO:0000256" key="3">
    <source>
        <dbReference type="ARBA" id="ARBA00022737"/>
    </source>
</evidence>
<evidence type="ECO:0000313" key="9">
    <source>
        <dbReference type="WBParaSite" id="maker-unitig_22187-snap-gene-0.2-mRNA-1"/>
    </source>
</evidence>
<feature type="region of interest" description="Disordered" evidence="6">
    <location>
        <begin position="198"/>
        <end position="251"/>
    </location>
</feature>
<evidence type="ECO:0000259" key="7">
    <source>
        <dbReference type="Pfam" id="PF00168"/>
    </source>
</evidence>
<feature type="region of interest" description="Disordered" evidence="6">
    <location>
        <begin position="785"/>
        <end position="867"/>
    </location>
</feature>
<dbReference type="Pfam" id="PF00168">
    <property type="entry name" value="C2"/>
    <property type="match status" value="1"/>
</dbReference>
<evidence type="ECO:0000256" key="5">
    <source>
        <dbReference type="ARBA" id="ARBA00023136"/>
    </source>
</evidence>
<dbReference type="InterPro" id="IPR037721">
    <property type="entry name" value="Ferlin"/>
</dbReference>
<dbReference type="GO" id="GO:0016020">
    <property type="term" value="C:membrane"/>
    <property type="evidence" value="ECO:0007669"/>
    <property type="project" value="UniProtKB-SubCell"/>
</dbReference>
<accession>A0A1I8F690</accession>
<name>A0A1I8F690_9PLAT</name>
<dbReference type="AlphaFoldDB" id="A0A1I8F690"/>
<dbReference type="PANTHER" id="PTHR12546">
    <property type="entry name" value="FER-1-LIKE"/>
    <property type="match status" value="1"/>
</dbReference>
<evidence type="ECO:0000256" key="1">
    <source>
        <dbReference type="ARBA" id="ARBA00004167"/>
    </source>
</evidence>
<feature type="compositionally biased region" description="Basic and acidic residues" evidence="6">
    <location>
        <begin position="63"/>
        <end position="79"/>
    </location>
</feature>